<accession>A0A7W6RXX2</accession>
<evidence type="ECO:0000313" key="1">
    <source>
        <dbReference type="EMBL" id="MBB4285116.1"/>
    </source>
</evidence>
<dbReference type="AlphaFoldDB" id="A0A7W6RXX2"/>
<dbReference type="EMBL" id="JACIGI010000005">
    <property type="protein sequence ID" value="MBB4285116.1"/>
    <property type="molecule type" value="Genomic_DNA"/>
</dbReference>
<name>A0A7W6RXX2_9PROT</name>
<gene>
    <name evidence="1" type="ORF">GGD88_000833</name>
</gene>
<keyword evidence="2" id="KW-1185">Reference proteome</keyword>
<organism evidence="1 2">
    <name type="scientific">Roseospira goensis</name>
    <dbReference type="NCBI Taxonomy" id="391922"/>
    <lineage>
        <taxon>Bacteria</taxon>
        <taxon>Pseudomonadati</taxon>
        <taxon>Pseudomonadota</taxon>
        <taxon>Alphaproteobacteria</taxon>
        <taxon>Rhodospirillales</taxon>
        <taxon>Rhodospirillaceae</taxon>
        <taxon>Roseospira</taxon>
    </lineage>
</organism>
<evidence type="ECO:0000313" key="2">
    <source>
        <dbReference type="Proteomes" id="UP000555728"/>
    </source>
</evidence>
<reference evidence="1 2" key="1">
    <citation type="submission" date="2020-08" db="EMBL/GenBank/DDBJ databases">
        <title>Genome sequencing of Purple Non-Sulfur Bacteria from various extreme environments.</title>
        <authorList>
            <person name="Mayer M."/>
        </authorList>
    </citation>
    <scope>NUCLEOTIDE SEQUENCE [LARGE SCALE GENOMIC DNA]</scope>
    <source>
        <strain evidence="1 2">JA135</strain>
    </source>
</reference>
<sequence length="78" mass="8095">MAFVPQNLSVLSYANGFTLWHYTTPDAAVTGASYFDSAAPYVRVGDVLVCNIDTDGTPSAGFYRVSGNTGGVVTVAAV</sequence>
<proteinExistence type="predicted"/>
<protein>
    <submittedName>
        <fullName evidence="1">Uncharacterized protein</fullName>
    </submittedName>
</protein>
<comment type="caution">
    <text evidence="1">The sequence shown here is derived from an EMBL/GenBank/DDBJ whole genome shotgun (WGS) entry which is preliminary data.</text>
</comment>
<dbReference type="Proteomes" id="UP000555728">
    <property type="component" value="Unassembled WGS sequence"/>
</dbReference>
<dbReference type="RefSeq" id="WP_184432020.1">
    <property type="nucleotide sequence ID" value="NZ_JACIGI010000005.1"/>
</dbReference>